<accession>A0ABD5Q166</accession>
<dbReference type="InterPro" id="IPR032589">
    <property type="entry name" value="DUF4910"/>
</dbReference>
<evidence type="ECO:0000313" key="4">
    <source>
        <dbReference type="EMBL" id="MFC4823804.1"/>
    </source>
</evidence>
<dbReference type="PIRSF" id="PIRSF015244">
    <property type="entry name" value="UCP015244"/>
    <property type="match status" value="1"/>
</dbReference>
<sequence length="460" mass="52444">MGDGERELSRLESRFEALWPIPRSITGPGFRESLEILRKDVPLDVEGVPSGTEVFDWEIPPEWRIREARLTGPDGDVYADFDETNLAVVNYSESVDERRTLDELDPHLHTLPRLPDTTPYVTSYYERDWGFCLPHETYESLPEGEYHAYIDSEFVDGELNYGHAVLEGESDREVLLSTYLCHPSLANNELSGPLVLTSLYRRLRDWDRRKFTYRFVVVPETIGSLAYLSRYGAHLRENVVGGLVLTCLGGPNDTLSYKRTRRGNALLDEVVRHLDEYTDAEFRFRPFDATGSDERQYCSPGFDLPVGQFARTVYDEYEGYHNSRDTKSFMGIAPLVESAETIERVLRNFERGGYYLNQNPYGEPMMSKRDLYPTVNDPAEGDGVGPDGYADGDRDLVTDMMRLLNYSDGSHSVVEIAEQYDASVETLAGPIDRLREVGLLEPADYTPDHSDRFELPAEEF</sequence>
<comment type="caution">
    <text evidence="4">The sequence shown here is derived from an EMBL/GenBank/DDBJ whole genome shotgun (WGS) entry which is preliminary data.</text>
</comment>
<dbReference type="InterPro" id="IPR012353">
    <property type="entry name" value="UCP015244"/>
</dbReference>
<organism evidence="4 5">
    <name type="scientific">Halorussus aquaticus</name>
    <dbReference type="NCBI Taxonomy" id="2953748"/>
    <lineage>
        <taxon>Archaea</taxon>
        <taxon>Methanobacteriati</taxon>
        <taxon>Methanobacteriota</taxon>
        <taxon>Stenosarchaea group</taxon>
        <taxon>Halobacteria</taxon>
        <taxon>Halobacteriales</taxon>
        <taxon>Haladaptataceae</taxon>
        <taxon>Halorussus</taxon>
    </lineage>
</organism>
<name>A0ABD5Q166_9EURY</name>
<dbReference type="Gene3D" id="1.10.10.10">
    <property type="entry name" value="Winged helix-like DNA-binding domain superfamily/Winged helix DNA-binding domain"/>
    <property type="match status" value="1"/>
</dbReference>
<dbReference type="Proteomes" id="UP001595945">
    <property type="component" value="Unassembled WGS sequence"/>
</dbReference>
<feature type="domain" description="UCP01524 winged helix-turn-helix" evidence="2">
    <location>
        <begin position="355"/>
        <end position="441"/>
    </location>
</feature>
<evidence type="ECO:0000259" key="2">
    <source>
        <dbReference type="Pfam" id="PF16221"/>
    </source>
</evidence>
<evidence type="ECO:0000313" key="5">
    <source>
        <dbReference type="Proteomes" id="UP001595945"/>
    </source>
</evidence>
<gene>
    <name evidence="4" type="ORF">ACFO9K_05980</name>
</gene>
<dbReference type="SUPFAM" id="SSF53187">
    <property type="entry name" value="Zn-dependent exopeptidases"/>
    <property type="match status" value="1"/>
</dbReference>
<protein>
    <submittedName>
        <fullName evidence="4">DUF4910 domain-containing protein</fullName>
    </submittedName>
</protein>
<dbReference type="Gene3D" id="3.40.630.10">
    <property type="entry name" value="Zn peptidases"/>
    <property type="match status" value="1"/>
</dbReference>
<dbReference type="EMBL" id="JBHSHT010000001">
    <property type="protein sequence ID" value="MFC4823804.1"/>
    <property type="molecule type" value="Genomic_DNA"/>
</dbReference>
<dbReference type="GeneID" id="73047064"/>
<feature type="domain" description="DUF2172" evidence="1">
    <location>
        <begin position="62"/>
        <end position="153"/>
    </location>
</feature>
<reference evidence="4 5" key="1">
    <citation type="journal article" date="2019" name="Int. J. Syst. Evol. Microbiol.">
        <title>The Global Catalogue of Microorganisms (GCM) 10K type strain sequencing project: providing services to taxonomists for standard genome sequencing and annotation.</title>
        <authorList>
            <consortium name="The Broad Institute Genomics Platform"/>
            <consortium name="The Broad Institute Genome Sequencing Center for Infectious Disease"/>
            <person name="Wu L."/>
            <person name="Ma J."/>
        </authorList>
    </citation>
    <scope>NUCLEOTIDE SEQUENCE [LARGE SCALE GENOMIC DNA]</scope>
    <source>
        <strain evidence="4 5">XZYJ18</strain>
    </source>
</reference>
<dbReference type="AlphaFoldDB" id="A0ABD5Q166"/>
<dbReference type="InterPro" id="IPR032610">
    <property type="entry name" value="DUF2172"/>
</dbReference>
<evidence type="ECO:0000259" key="3">
    <source>
        <dbReference type="Pfam" id="PF16254"/>
    </source>
</evidence>
<proteinExistence type="predicted"/>
<dbReference type="Pfam" id="PF16254">
    <property type="entry name" value="DUF4910"/>
    <property type="match status" value="1"/>
</dbReference>
<feature type="domain" description="DUF4910" evidence="3">
    <location>
        <begin position="16"/>
        <end position="351"/>
    </location>
</feature>
<dbReference type="Pfam" id="PF16221">
    <property type="entry name" value="HTH_47"/>
    <property type="match status" value="1"/>
</dbReference>
<dbReference type="InterPro" id="IPR032622">
    <property type="entry name" value="UCP01524_HTH"/>
</dbReference>
<dbReference type="RefSeq" id="WP_254270385.1">
    <property type="nucleotide sequence ID" value="NZ_CP100401.1"/>
</dbReference>
<evidence type="ECO:0000259" key="1">
    <source>
        <dbReference type="Pfam" id="PF09940"/>
    </source>
</evidence>
<dbReference type="Gene3D" id="3.50.30.90">
    <property type="match status" value="1"/>
</dbReference>
<dbReference type="Pfam" id="PF09940">
    <property type="entry name" value="DUF2172"/>
    <property type="match status" value="1"/>
</dbReference>
<dbReference type="InterPro" id="IPR036388">
    <property type="entry name" value="WH-like_DNA-bd_sf"/>
</dbReference>
<keyword evidence="5" id="KW-1185">Reference proteome</keyword>